<keyword evidence="1" id="KW-0732">Signal</keyword>
<evidence type="ECO:0000256" key="1">
    <source>
        <dbReference type="SAM" id="SignalP"/>
    </source>
</evidence>
<evidence type="ECO:0000313" key="2">
    <source>
        <dbReference type="EMBL" id="GAA3719088.1"/>
    </source>
</evidence>
<organism evidence="2 3">
    <name type="scientific">Terrabacter ginsenosidimutans</name>
    <dbReference type="NCBI Taxonomy" id="490575"/>
    <lineage>
        <taxon>Bacteria</taxon>
        <taxon>Bacillati</taxon>
        <taxon>Actinomycetota</taxon>
        <taxon>Actinomycetes</taxon>
        <taxon>Micrococcales</taxon>
        <taxon>Intrasporangiaceae</taxon>
        <taxon>Terrabacter</taxon>
    </lineage>
</organism>
<keyword evidence="3" id="KW-1185">Reference proteome</keyword>
<dbReference type="Proteomes" id="UP001501468">
    <property type="component" value="Unassembled WGS sequence"/>
</dbReference>
<feature type="signal peptide" evidence="1">
    <location>
        <begin position="1"/>
        <end position="24"/>
    </location>
</feature>
<dbReference type="SUPFAM" id="SSF53474">
    <property type="entry name" value="alpha/beta-Hydrolases"/>
    <property type="match status" value="1"/>
</dbReference>
<dbReference type="GO" id="GO:0016787">
    <property type="term" value="F:hydrolase activity"/>
    <property type="evidence" value="ECO:0007669"/>
    <property type="project" value="UniProtKB-KW"/>
</dbReference>
<name>A0ABP7EJ33_9MICO</name>
<dbReference type="EMBL" id="BAABDC010000009">
    <property type="protein sequence ID" value="GAA3719088.1"/>
    <property type="molecule type" value="Genomic_DNA"/>
</dbReference>
<dbReference type="RefSeq" id="WP_344950815.1">
    <property type="nucleotide sequence ID" value="NZ_BAABDC010000009.1"/>
</dbReference>
<gene>
    <name evidence="2" type="ORF">GCM10022399_39380</name>
</gene>
<reference evidence="3" key="1">
    <citation type="journal article" date="2019" name="Int. J. Syst. Evol. Microbiol.">
        <title>The Global Catalogue of Microorganisms (GCM) 10K type strain sequencing project: providing services to taxonomists for standard genome sequencing and annotation.</title>
        <authorList>
            <consortium name="The Broad Institute Genomics Platform"/>
            <consortium name="The Broad Institute Genome Sequencing Center for Infectious Disease"/>
            <person name="Wu L."/>
            <person name="Ma J."/>
        </authorList>
    </citation>
    <scope>NUCLEOTIDE SEQUENCE [LARGE SCALE GENOMIC DNA]</scope>
    <source>
        <strain evidence="3">JCM 17125</strain>
    </source>
</reference>
<dbReference type="Gene3D" id="3.40.50.1820">
    <property type="entry name" value="alpha/beta hydrolase"/>
    <property type="match status" value="1"/>
</dbReference>
<keyword evidence="2" id="KW-0378">Hydrolase</keyword>
<proteinExistence type="predicted"/>
<dbReference type="InterPro" id="IPR029058">
    <property type="entry name" value="AB_hydrolase_fold"/>
</dbReference>
<protein>
    <submittedName>
        <fullName evidence="2">Alpha/beta fold hydrolase</fullName>
    </submittedName>
</protein>
<comment type="caution">
    <text evidence="2">The sequence shown here is derived from an EMBL/GenBank/DDBJ whole genome shotgun (WGS) entry which is preliminary data.</text>
</comment>
<feature type="chain" id="PRO_5047203466" evidence="1">
    <location>
        <begin position="25"/>
        <end position="389"/>
    </location>
</feature>
<accession>A0ABP7EJ33</accession>
<evidence type="ECO:0000313" key="3">
    <source>
        <dbReference type="Proteomes" id="UP001501468"/>
    </source>
</evidence>
<sequence>MQVRRLVSRPVLAAAAASTGSVLGVAGGTVAAAAYFARKVTTPDELQPDDVEIVRHDAETVTLAATPDTVVPGRYGVWLDGGAGHARVGDIVDTDATSVTRRLLAVDRGQVEVGPARWNQYYYWDRPSVCLGLPDEEVSILSDVGPLPGWVVRPEGGSAGGDWAVLVHGRGARREETLRAVPVLRAAGWTSLVASYRNDRDAPRGPDGRYNLGLSEWRDVEAAMGYAVSHGALRILLLGWSMGGAIVLQTLDRSPLSGYVVGVALDSPVIDWGVVLRHHGRLHRMPGPLVRVATDLMGSRRSRRLVGVREPIDVARTDWVARADELRHPMLVIASDGDDFVPIGPAVALAGRRPDLVRFERWDTARHCREWNYDSERWERVLREFVLGR</sequence>